<dbReference type="AlphaFoldDB" id="A0A4Q0T5J3"/>
<keyword evidence="2" id="KW-0808">Transferase</keyword>
<evidence type="ECO:0000313" key="3">
    <source>
        <dbReference type="Proteomes" id="UP000289437"/>
    </source>
</evidence>
<feature type="domain" description="Amidase" evidence="1">
    <location>
        <begin position="41"/>
        <end position="434"/>
    </location>
</feature>
<organism evidence="2 3">
    <name type="scientific">Granulicella sibirica</name>
    <dbReference type="NCBI Taxonomy" id="2479048"/>
    <lineage>
        <taxon>Bacteria</taxon>
        <taxon>Pseudomonadati</taxon>
        <taxon>Acidobacteriota</taxon>
        <taxon>Terriglobia</taxon>
        <taxon>Terriglobales</taxon>
        <taxon>Acidobacteriaceae</taxon>
        <taxon>Granulicella</taxon>
    </lineage>
</organism>
<accession>A0A4Q0T5J3</accession>
<dbReference type="NCBIfam" id="NF005460">
    <property type="entry name" value="PRK07056.1"/>
    <property type="match status" value="1"/>
</dbReference>
<dbReference type="SUPFAM" id="SSF75304">
    <property type="entry name" value="Amidase signature (AS) enzymes"/>
    <property type="match status" value="1"/>
</dbReference>
<evidence type="ECO:0000313" key="2">
    <source>
        <dbReference type="EMBL" id="RXH57309.1"/>
    </source>
</evidence>
<dbReference type="PANTHER" id="PTHR11895:SF176">
    <property type="entry name" value="AMIDASE AMID-RELATED"/>
    <property type="match status" value="1"/>
</dbReference>
<dbReference type="PANTHER" id="PTHR11895">
    <property type="entry name" value="TRANSAMIDASE"/>
    <property type="match status" value="1"/>
</dbReference>
<reference evidence="2 3" key="1">
    <citation type="submission" date="2018-11" db="EMBL/GenBank/DDBJ databases">
        <authorList>
            <person name="Mardanov A.V."/>
            <person name="Ravin N.V."/>
            <person name="Dedysh S.N."/>
        </authorList>
    </citation>
    <scope>NUCLEOTIDE SEQUENCE [LARGE SCALE GENOMIC DNA]</scope>
    <source>
        <strain evidence="2 3">AF10</strain>
    </source>
</reference>
<comment type="caution">
    <text evidence="2">The sequence shown here is derived from an EMBL/GenBank/DDBJ whole genome shotgun (WGS) entry which is preliminary data.</text>
</comment>
<dbReference type="InterPro" id="IPR036928">
    <property type="entry name" value="AS_sf"/>
</dbReference>
<sequence>MRSLQPIADTLERLANGKLSSSALVGACLKAIDDPAGEGSRTFIRVDSESARRTAAELDASRPKSPLAGLPISVKDLLDVVGEPTAAGSAILADAAPSERDAVAVQRLRHAGAVLVGRTNMTEFAFSGLGLNPHYGTPRNPYDRVVGRIPGGSSSGAAISVTDQMASAAIGSDTGGSVRIPAALCGLTGFKPTARRVSLEGSLPLSSTMDSLGPLAPTVACCALIDAVLAGDDPKALEVYPLAGLRLAVLQGYVLDGLEALVSSAFASALSLLSSFGAMLTDVTFASLEQIPMANQKGGFSAAESYAWHRPLLAENAARYDPRVLSRILRGKEMSAADYIDVLNARKRIMADAAAAFEGFDAILMPTVPRIAPPIADLEASDAAYFDANVAMLRNPSIINFLDGCALSIPSHMPGEGPVGLTIAGLSGQDRKILGIGAAIEAVLATGGRAIHGQASWDARA</sequence>
<proteinExistence type="predicted"/>
<gene>
    <name evidence="2" type="ORF">GRAN_0619</name>
</gene>
<dbReference type="InterPro" id="IPR023631">
    <property type="entry name" value="Amidase_dom"/>
</dbReference>
<reference evidence="3" key="2">
    <citation type="submission" date="2019-02" db="EMBL/GenBank/DDBJ databases">
        <title>Granulicella sibirica sp. nov., a psychrotolerant acidobacterium isolated from an organic soil layer in forested tundra, West Siberia.</title>
        <authorList>
            <person name="Oshkin I.Y."/>
            <person name="Kulichevskaya I.S."/>
            <person name="Rijpstra W.I.C."/>
            <person name="Sinninghe Damste J.S."/>
            <person name="Rakitin A.L."/>
            <person name="Ravin N.V."/>
            <person name="Dedysh S.N."/>
        </authorList>
    </citation>
    <scope>NUCLEOTIDE SEQUENCE [LARGE SCALE GENOMIC DNA]</scope>
    <source>
        <strain evidence="3">AF10</strain>
    </source>
</reference>
<protein>
    <submittedName>
        <fullName evidence="2">Amidotransferase</fullName>
    </submittedName>
</protein>
<keyword evidence="3" id="KW-1185">Reference proteome</keyword>
<dbReference type="Pfam" id="PF01425">
    <property type="entry name" value="Amidase"/>
    <property type="match status" value="1"/>
</dbReference>
<dbReference type="Proteomes" id="UP000289437">
    <property type="component" value="Unassembled WGS sequence"/>
</dbReference>
<dbReference type="InterPro" id="IPR000120">
    <property type="entry name" value="Amidase"/>
</dbReference>
<name>A0A4Q0T5J3_9BACT</name>
<dbReference type="RefSeq" id="WP_192897970.1">
    <property type="nucleotide sequence ID" value="NZ_RDSM01000001.1"/>
</dbReference>
<dbReference type="EMBL" id="RDSM01000001">
    <property type="protein sequence ID" value="RXH57309.1"/>
    <property type="molecule type" value="Genomic_DNA"/>
</dbReference>
<evidence type="ECO:0000259" key="1">
    <source>
        <dbReference type="Pfam" id="PF01425"/>
    </source>
</evidence>
<dbReference type="GO" id="GO:0016740">
    <property type="term" value="F:transferase activity"/>
    <property type="evidence" value="ECO:0007669"/>
    <property type="project" value="UniProtKB-KW"/>
</dbReference>
<dbReference type="Gene3D" id="3.90.1300.10">
    <property type="entry name" value="Amidase signature (AS) domain"/>
    <property type="match status" value="1"/>
</dbReference>